<evidence type="ECO:0000256" key="3">
    <source>
        <dbReference type="ARBA" id="ARBA00022801"/>
    </source>
</evidence>
<dbReference type="InterPro" id="IPR017306">
    <property type="entry name" value="Peptidase_S8A_fervidolysi-like"/>
</dbReference>
<dbReference type="GO" id="GO:0004252">
    <property type="term" value="F:serine-type endopeptidase activity"/>
    <property type="evidence" value="ECO:0007669"/>
    <property type="project" value="UniProtKB-UniRule"/>
</dbReference>
<dbReference type="InterPro" id="IPR000209">
    <property type="entry name" value="Peptidase_S8/S53_dom"/>
</dbReference>
<keyword evidence="6" id="KW-0732">Signal</keyword>
<evidence type="ECO:0000256" key="4">
    <source>
        <dbReference type="ARBA" id="ARBA00022825"/>
    </source>
</evidence>
<dbReference type="InterPro" id="IPR022398">
    <property type="entry name" value="Peptidase_S8_His-AS"/>
</dbReference>
<dbReference type="InterPro" id="IPR015500">
    <property type="entry name" value="Peptidase_S8_subtilisin-rel"/>
</dbReference>
<evidence type="ECO:0000256" key="1">
    <source>
        <dbReference type="ARBA" id="ARBA00011073"/>
    </source>
</evidence>
<feature type="active site" description="Charge relay system" evidence="5">
    <location>
        <position position="171"/>
    </location>
</feature>
<gene>
    <name evidence="11" type="ORF">WDJ50_14820</name>
</gene>
<feature type="active site" description="Charge relay system" evidence="5">
    <location>
        <position position="394"/>
    </location>
</feature>
<dbReference type="RefSeq" id="WP_339097818.1">
    <property type="nucleotide sequence ID" value="NZ_CP149783.1"/>
</dbReference>
<organism evidence="11">
    <name type="scientific">Deinococcus sp. VB142</name>
    <dbReference type="NCBI Taxonomy" id="3112952"/>
    <lineage>
        <taxon>Bacteria</taxon>
        <taxon>Thermotogati</taxon>
        <taxon>Deinococcota</taxon>
        <taxon>Deinococci</taxon>
        <taxon>Deinococcales</taxon>
        <taxon>Deinococcaceae</taxon>
        <taxon>Deinococcus</taxon>
    </lineage>
</organism>
<dbReference type="InterPro" id="IPR050131">
    <property type="entry name" value="Peptidase_S8_subtilisin-like"/>
</dbReference>
<dbReference type="InterPro" id="IPR036852">
    <property type="entry name" value="Peptidase_S8/S53_dom_sf"/>
</dbReference>
<evidence type="ECO:0000259" key="8">
    <source>
        <dbReference type="Pfam" id="PF04151"/>
    </source>
</evidence>
<dbReference type="PROSITE" id="PS00138">
    <property type="entry name" value="SUBTILASE_SER"/>
    <property type="match status" value="1"/>
</dbReference>
<dbReference type="PROSITE" id="PS51892">
    <property type="entry name" value="SUBTILASE"/>
    <property type="match status" value="1"/>
</dbReference>
<keyword evidence="3 5" id="KW-0378">Hydrolase</keyword>
<dbReference type="Gene3D" id="3.40.50.200">
    <property type="entry name" value="Peptidase S8/S53 domain"/>
    <property type="match status" value="1"/>
</dbReference>
<keyword evidence="2 5" id="KW-0645">Protease</keyword>
<dbReference type="GO" id="GO:0006508">
    <property type="term" value="P:proteolysis"/>
    <property type="evidence" value="ECO:0007669"/>
    <property type="project" value="UniProtKB-KW"/>
</dbReference>
<dbReference type="InterPro" id="IPR023828">
    <property type="entry name" value="Peptidase_S8_Ser-AS"/>
</dbReference>
<dbReference type="PANTHER" id="PTHR43806:SF11">
    <property type="entry name" value="CEREVISIN-RELATED"/>
    <property type="match status" value="1"/>
</dbReference>
<feature type="domain" description="Fervidolysin-like N-terminal prodomain" evidence="9">
    <location>
        <begin position="37"/>
        <end position="112"/>
    </location>
</feature>
<comment type="similarity">
    <text evidence="1 5">Belongs to the peptidase S8 family.</text>
</comment>
<dbReference type="EMBL" id="CP149783">
    <property type="protein sequence ID" value="WYF46338.1"/>
    <property type="molecule type" value="Genomic_DNA"/>
</dbReference>
<evidence type="ECO:0000256" key="5">
    <source>
        <dbReference type="PROSITE-ProRule" id="PRU01240"/>
    </source>
</evidence>
<sequence>MKKLTRSVLGLTLLLASCSQAPVPQASSANPAQAFSPAVVKQDKEGEYVSNQVVVKISAAQEADLRATTGWRVLDRIPELDLVLFELPSGQNALSTAQQLNFSGKVGYAAPNRLSRSPETLLRPVTLLQDQAVQQIFDQLAQYALDRNHMDAKTAWDAGFTGKGVTIGVIDDPVDVTHPDLRPNWASRAFDPVENQTFTDAQQWIDHIDGQDGDIDQKVAPDDEHGTAVSSAILAARNGQGIVGVAPDAKFVAASIFQPDAVSDFYVARAIIWSVNQGVRVLNNSYGSGGYSDVIKDAMDYALEHDVTVVASAGNEGRQYYRAPAQFPGVITSAALDINNKRASFSTSSHTVSTAAPGVDVLLAAPLWLNKDGTRKAGATPSGGTGYQWASGTSFSGPLTAGAAALILGAHPKLDPYQVRRLLEETADGSVGSNPAGYDLDTGYGLIRLDKLAARLKSGPMPEKGGAAKVLVQIHTLAGFQPSPFADVLLESTGDVPMVYAARTDAQGYANFVSIAPGHYRLLAGTPDLAITGDDSGTRETFEGSLNVISGTQISTTPVQRIIFTKGKVDLNPIDPYEPNDTMETATPIQPGLTQVAYIAGKERDVDFYRFEGKVGEAIDLQVLARNRLGGHLDACLVLRDAAGKILSLNDDAPGVGPDPAITGFTLPATGPYFVEVGSNQTLCLIDPDDISQGLPDDSPFNKYRLEFKKY</sequence>
<dbReference type="InterPro" id="IPR007280">
    <property type="entry name" value="Peptidase_C_arc/bac"/>
</dbReference>
<evidence type="ECO:0000256" key="2">
    <source>
        <dbReference type="ARBA" id="ARBA00022670"/>
    </source>
</evidence>
<dbReference type="PANTHER" id="PTHR43806">
    <property type="entry name" value="PEPTIDASE S8"/>
    <property type="match status" value="1"/>
</dbReference>
<feature type="domain" description="Peptidase C-terminal archaeal/bacterial" evidence="8">
    <location>
        <begin position="605"/>
        <end position="678"/>
    </location>
</feature>
<dbReference type="SUPFAM" id="SSF117074">
    <property type="entry name" value="Hypothetical protein PA1324"/>
    <property type="match status" value="1"/>
</dbReference>
<accession>A0AAU6Q7R8</accession>
<dbReference type="Pfam" id="PF22148">
    <property type="entry name" value="Fervidolysin_NPro-like"/>
    <property type="match status" value="1"/>
</dbReference>
<evidence type="ECO:0000313" key="11">
    <source>
        <dbReference type="EMBL" id="WYF46338.1"/>
    </source>
</evidence>
<dbReference type="Gene3D" id="2.60.120.380">
    <property type="match status" value="1"/>
</dbReference>
<dbReference type="Pfam" id="PF04151">
    <property type="entry name" value="PPC"/>
    <property type="match status" value="1"/>
</dbReference>
<evidence type="ECO:0000259" key="9">
    <source>
        <dbReference type="Pfam" id="PF22148"/>
    </source>
</evidence>
<dbReference type="PROSITE" id="PS00137">
    <property type="entry name" value="SUBTILASE_HIS"/>
    <property type="match status" value="1"/>
</dbReference>
<dbReference type="PIRSF" id="PIRSF037882">
    <property type="entry name" value="Subtilisin_rel_fervidolysin"/>
    <property type="match status" value="1"/>
</dbReference>
<dbReference type="PRINTS" id="PR00723">
    <property type="entry name" value="SUBTILISIN"/>
</dbReference>
<dbReference type="InterPro" id="IPR056489">
    <property type="entry name" value="Ig_Fls_DR_A0283-like"/>
</dbReference>
<proteinExistence type="inferred from homology"/>
<feature type="domain" description="Peptidase S8/S53" evidence="7">
    <location>
        <begin position="162"/>
        <end position="445"/>
    </location>
</feature>
<dbReference type="Pfam" id="PF24025">
    <property type="entry name" value="Ig_DR_A0283-like"/>
    <property type="match status" value="1"/>
</dbReference>
<dbReference type="Pfam" id="PF00082">
    <property type="entry name" value="Peptidase_S8"/>
    <property type="match status" value="1"/>
</dbReference>
<dbReference type="AlphaFoldDB" id="A0AAU6Q7R8"/>
<feature type="signal peptide" evidence="6">
    <location>
        <begin position="1"/>
        <end position="21"/>
    </location>
</feature>
<protein>
    <submittedName>
        <fullName evidence="11">S8 family serine peptidase</fullName>
    </submittedName>
</protein>
<evidence type="ECO:0000256" key="6">
    <source>
        <dbReference type="SAM" id="SignalP"/>
    </source>
</evidence>
<name>A0AAU6Q7R8_9DEIO</name>
<evidence type="ECO:0000259" key="7">
    <source>
        <dbReference type="Pfam" id="PF00082"/>
    </source>
</evidence>
<feature type="active site" description="Charge relay system" evidence="5">
    <location>
        <position position="225"/>
    </location>
</feature>
<feature type="domain" description="Fervidolysin/DR-A0283-like Ig-like" evidence="10">
    <location>
        <begin position="461"/>
        <end position="530"/>
    </location>
</feature>
<keyword evidence="4 5" id="KW-0720">Serine protease</keyword>
<feature type="chain" id="PRO_5043638407" evidence="6">
    <location>
        <begin position="22"/>
        <end position="711"/>
    </location>
</feature>
<evidence type="ECO:0000259" key="10">
    <source>
        <dbReference type="Pfam" id="PF24025"/>
    </source>
</evidence>
<dbReference type="PROSITE" id="PS51257">
    <property type="entry name" value="PROKAR_LIPOPROTEIN"/>
    <property type="match status" value="1"/>
</dbReference>
<reference evidence="11" key="1">
    <citation type="submission" date="2024-03" db="EMBL/GenBank/DDBJ databases">
        <title>Deinococcus weizhi sp. nov., isolated from human skin.</title>
        <authorList>
            <person name="Wei Z."/>
            <person name="Tian F."/>
            <person name="Yang C."/>
            <person name="Xin L.T."/>
            <person name="Wen Z.J."/>
            <person name="Lan K.C."/>
            <person name="Yu L."/>
            <person name="Zhe W."/>
            <person name="Dan F.D."/>
            <person name="Jun W."/>
            <person name="Rui Z."/>
            <person name="Yong X.J."/>
            <person name="Ting Y."/>
            <person name="Wei X."/>
            <person name="Xu Z.G."/>
            <person name="Xin Z."/>
            <person name="Dong F.G."/>
            <person name="Ni X.M."/>
            <person name="Zheng M.G."/>
            <person name="Chun Y."/>
            <person name="Qian W.X."/>
        </authorList>
    </citation>
    <scope>NUCLEOTIDE SEQUENCE</scope>
    <source>
        <strain evidence="11">VB142</strain>
    </source>
</reference>
<dbReference type="InterPro" id="IPR054399">
    <property type="entry name" value="Fervidolysin-like_N_prodom"/>
</dbReference>
<dbReference type="SUPFAM" id="SSF52743">
    <property type="entry name" value="Subtilisin-like"/>
    <property type="match status" value="1"/>
</dbReference>